<evidence type="ECO:0000256" key="12">
    <source>
        <dbReference type="SAM" id="SignalP"/>
    </source>
</evidence>
<evidence type="ECO:0000256" key="1">
    <source>
        <dbReference type="ARBA" id="ARBA00004571"/>
    </source>
</evidence>
<feature type="chain" id="PRO_5018252870" evidence="12">
    <location>
        <begin position="20"/>
        <end position="690"/>
    </location>
</feature>
<protein>
    <submittedName>
        <fullName evidence="15">TonB-dependent receptor</fullName>
    </submittedName>
</protein>
<organism evidence="15 16">
    <name type="scientific">Chitinophaga barathri</name>
    <dbReference type="NCBI Taxonomy" id="1647451"/>
    <lineage>
        <taxon>Bacteria</taxon>
        <taxon>Pseudomonadati</taxon>
        <taxon>Bacteroidota</taxon>
        <taxon>Chitinophagia</taxon>
        <taxon>Chitinophagales</taxon>
        <taxon>Chitinophagaceae</taxon>
        <taxon>Chitinophaga</taxon>
    </lineage>
</organism>
<dbReference type="AlphaFoldDB" id="A0A3N4MDX3"/>
<keyword evidence="6 11" id="KW-0798">TonB box</keyword>
<dbReference type="Pfam" id="PF00593">
    <property type="entry name" value="TonB_dep_Rec_b-barrel"/>
    <property type="match status" value="1"/>
</dbReference>
<evidence type="ECO:0000313" key="16">
    <source>
        <dbReference type="Proteomes" id="UP000279089"/>
    </source>
</evidence>
<evidence type="ECO:0000256" key="5">
    <source>
        <dbReference type="ARBA" id="ARBA00022729"/>
    </source>
</evidence>
<dbReference type="InterPro" id="IPR000531">
    <property type="entry name" value="Beta-barrel_TonB"/>
</dbReference>
<dbReference type="EMBL" id="RMBX01000003">
    <property type="protein sequence ID" value="RPD42094.1"/>
    <property type="molecule type" value="Genomic_DNA"/>
</dbReference>
<evidence type="ECO:0000256" key="8">
    <source>
        <dbReference type="ARBA" id="ARBA00023170"/>
    </source>
</evidence>
<dbReference type="Proteomes" id="UP000279089">
    <property type="component" value="Unassembled WGS sequence"/>
</dbReference>
<keyword evidence="16" id="KW-1185">Reference proteome</keyword>
<proteinExistence type="inferred from homology"/>
<keyword evidence="2 10" id="KW-0813">Transport</keyword>
<feature type="domain" description="TonB-dependent receptor-like beta-barrel" evidence="13">
    <location>
        <begin position="230"/>
        <end position="663"/>
    </location>
</feature>
<sequence>MYRYILLCACILRAGISFAQTDTTAAGKDLQEVVVTATRNEQQAGKVPIPVTIINKQQLRSMGAVLLQQVLAEQTGLFITPDHGTGVQMQGLDAQYALILLNGEPLIGRTAGTLDLSRIMVGNIERIEIIKGPVSSLYGSDALAGVINIITDSKSRQGFTSIDSRYATNNTFNANAETRLFGKRSAFSASAGYLSSDGYTLGDGAGSPTSAPFRSLTLQSRWQQDWSKQLQTSLSGRYYRQRYDSYFQDTKGTVDDIGKEQDANISLQVKHTPNQDFRQTFRLYYSRYHTQEDMIYRQNKAIYDTSYFTQQYIKPEYQLDWQVHPKHLLTAGLGYVRESVEATRYDEKMAFNTGYLFLQENWQPAERWNILLGGRFDMHDQYPSQFSPKLSASYRFLPQWRVMASVGRGYRAPDFRQLYLHFNNAAVGYTVAGTRLAKDILLQMQQQGLIRQLYVDPENLNELDAESSWSYNLGVQGKPFKSSHAKMNFFYNKVSNLIDTRPIAEKTNGQRVFSYINLKSIATWGAEAEWEQQIGEHFRASAGYQYLMSRDNELYKLVKDKQVYTQDKETRETRALKKSEYFGLFNRSRHTGNFKLSYIHTRLGLDFNARLLYRGKYGFADENGNQVPDTDSEFVKGYATVNVAAAKLLLQNRLRIQGTVENLFGYTNASYIPTLPGRLFSVAVGYTFNH</sequence>
<evidence type="ECO:0000256" key="3">
    <source>
        <dbReference type="ARBA" id="ARBA00022452"/>
    </source>
</evidence>
<dbReference type="PANTHER" id="PTHR30069:SF29">
    <property type="entry name" value="HEMOGLOBIN AND HEMOGLOBIN-HAPTOGLOBIN-BINDING PROTEIN 1-RELATED"/>
    <property type="match status" value="1"/>
</dbReference>
<comment type="similarity">
    <text evidence="10 11">Belongs to the TonB-dependent receptor family.</text>
</comment>
<dbReference type="InterPro" id="IPR012910">
    <property type="entry name" value="Plug_dom"/>
</dbReference>
<dbReference type="RefSeq" id="WP_120515070.1">
    <property type="nucleotide sequence ID" value="NZ_QXZY01000002.1"/>
</dbReference>
<dbReference type="PROSITE" id="PS52016">
    <property type="entry name" value="TONB_DEPENDENT_REC_3"/>
    <property type="match status" value="1"/>
</dbReference>
<evidence type="ECO:0000256" key="4">
    <source>
        <dbReference type="ARBA" id="ARBA00022692"/>
    </source>
</evidence>
<dbReference type="InterPro" id="IPR039426">
    <property type="entry name" value="TonB-dep_rcpt-like"/>
</dbReference>
<dbReference type="PANTHER" id="PTHR30069">
    <property type="entry name" value="TONB-DEPENDENT OUTER MEMBRANE RECEPTOR"/>
    <property type="match status" value="1"/>
</dbReference>
<dbReference type="Gene3D" id="2.170.130.10">
    <property type="entry name" value="TonB-dependent receptor, plug domain"/>
    <property type="match status" value="1"/>
</dbReference>
<keyword evidence="8 15" id="KW-0675">Receptor</keyword>
<dbReference type="SUPFAM" id="SSF56935">
    <property type="entry name" value="Porins"/>
    <property type="match status" value="1"/>
</dbReference>
<dbReference type="Pfam" id="PF07715">
    <property type="entry name" value="Plug"/>
    <property type="match status" value="1"/>
</dbReference>
<dbReference type="GO" id="GO:0044718">
    <property type="term" value="P:siderophore transmembrane transport"/>
    <property type="evidence" value="ECO:0007669"/>
    <property type="project" value="TreeGrafter"/>
</dbReference>
<dbReference type="GO" id="GO:0015344">
    <property type="term" value="F:siderophore uptake transmembrane transporter activity"/>
    <property type="evidence" value="ECO:0007669"/>
    <property type="project" value="TreeGrafter"/>
</dbReference>
<feature type="signal peptide" evidence="12">
    <location>
        <begin position="1"/>
        <end position="19"/>
    </location>
</feature>
<evidence type="ECO:0000259" key="13">
    <source>
        <dbReference type="Pfam" id="PF00593"/>
    </source>
</evidence>
<dbReference type="InterPro" id="IPR037066">
    <property type="entry name" value="Plug_dom_sf"/>
</dbReference>
<dbReference type="OrthoDB" id="9764669at2"/>
<evidence type="ECO:0000256" key="11">
    <source>
        <dbReference type="RuleBase" id="RU003357"/>
    </source>
</evidence>
<evidence type="ECO:0000256" key="2">
    <source>
        <dbReference type="ARBA" id="ARBA00022448"/>
    </source>
</evidence>
<keyword evidence="3 10" id="KW-1134">Transmembrane beta strand</keyword>
<dbReference type="CDD" id="cd01347">
    <property type="entry name" value="ligand_gated_channel"/>
    <property type="match status" value="1"/>
</dbReference>
<evidence type="ECO:0000259" key="14">
    <source>
        <dbReference type="Pfam" id="PF07715"/>
    </source>
</evidence>
<evidence type="ECO:0000256" key="7">
    <source>
        <dbReference type="ARBA" id="ARBA00023136"/>
    </source>
</evidence>
<dbReference type="InterPro" id="IPR036942">
    <property type="entry name" value="Beta-barrel_TonB_sf"/>
</dbReference>
<dbReference type="Gene3D" id="2.40.170.20">
    <property type="entry name" value="TonB-dependent receptor, beta-barrel domain"/>
    <property type="match status" value="1"/>
</dbReference>
<evidence type="ECO:0000256" key="6">
    <source>
        <dbReference type="ARBA" id="ARBA00023077"/>
    </source>
</evidence>
<comment type="caution">
    <text evidence="15">The sequence shown here is derived from an EMBL/GenBank/DDBJ whole genome shotgun (WGS) entry which is preliminary data.</text>
</comment>
<dbReference type="GO" id="GO:0009279">
    <property type="term" value="C:cell outer membrane"/>
    <property type="evidence" value="ECO:0007669"/>
    <property type="project" value="UniProtKB-SubCell"/>
</dbReference>
<name>A0A3N4MDX3_9BACT</name>
<keyword evidence="5 12" id="KW-0732">Signal</keyword>
<keyword evidence="9 10" id="KW-0998">Cell outer membrane</keyword>
<comment type="subcellular location">
    <subcellularLocation>
        <location evidence="1 10">Cell outer membrane</location>
        <topology evidence="1 10">Multi-pass membrane protein</topology>
    </subcellularLocation>
</comment>
<gene>
    <name evidence="15" type="ORF">EG028_08075</name>
</gene>
<evidence type="ECO:0000256" key="9">
    <source>
        <dbReference type="ARBA" id="ARBA00023237"/>
    </source>
</evidence>
<keyword evidence="7 10" id="KW-0472">Membrane</keyword>
<feature type="domain" description="TonB-dependent receptor plug" evidence="14">
    <location>
        <begin position="46"/>
        <end position="146"/>
    </location>
</feature>
<evidence type="ECO:0000256" key="10">
    <source>
        <dbReference type="PROSITE-ProRule" id="PRU01360"/>
    </source>
</evidence>
<accession>A0A3N4MDX3</accession>
<evidence type="ECO:0000313" key="15">
    <source>
        <dbReference type="EMBL" id="RPD42094.1"/>
    </source>
</evidence>
<reference evidence="16" key="1">
    <citation type="submission" date="2018-11" db="EMBL/GenBank/DDBJ databases">
        <title>Chitinophaga lutea sp.nov., isolate from arsenic contaminated soil.</title>
        <authorList>
            <person name="Zong Y."/>
        </authorList>
    </citation>
    <scope>NUCLEOTIDE SEQUENCE [LARGE SCALE GENOMIC DNA]</scope>
    <source>
        <strain evidence="16">YLT18</strain>
    </source>
</reference>
<keyword evidence="4 10" id="KW-0812">Transmembrane</keyword>